<dbReference type="SUPFAM" id="SSF51735">
    <property type="entry name" value="NAD(P)-binding Rossmann-fold domains"/>
    <property type="match status" value="1"/>
</dbReference>
<dbReference type="Proteomes" id="UP000250299">
    <property type="component" value="Chromosome"/>
</dbReference>
<evidence type="ECO:0000313" key="3">
    <source>
        <dbReference type="EMBL" id="AWY39126.1"/>
    </source>
</evidence>
<comment type="similarity">
    <text evidence="1">Belongs to the short-chain dehydrogenases/reductases (SDR) family.</text>
</comment>
<dbReference type="EMBL" id="CP029693">
    <property type="protein sequence ID" value="AWY39126.1"/>
    <property type="molecule type" value="Genomic_DNA"/>
</dbReference>
<accession>A0A2Z4RDW9</accession>
<evidence type="ECO:0000259" key="2">
    <source>
        <dbReference type="SMART" id="SM00822"/>
    </source>
</evidence>
<name>A0A2Z4RDW9_PSEPU</name>
<dbReference type="InterPro" id="IPR057326">
    <property type="entry name" value="KR_dom"/>
</dbReference>
<evidence type="ECO:0000256" key="1">
    <source>
        <dbReference type="ARBA" id="ARBA00006484"/>
    </source>
</evidence>
<organism evidence="3 4">
    <name type="scientific">Pseudomonas putida</name>
    <name type="common">Arthrobacter siderocapsulatus</name>
    <dbReference type="NCBI Taxonomy" id="303"/>
    <lineage>
        <taxon>Bacteria</taxon>
        <taxon>Pseudomonadati</taxon>
        <taxon>Pseudomonadota</taxon>
        <taxon>Gammaproteobacteria</taxon>
        <taxon>Pseudomonadales</taxon>
        <taxon>Pseudomonadaceae</taxon>
        <taxon>Pseudomonas</taxon>
    </lineage>
</organism>
<evidence type="ECO:0000313" key="4">
    <source>
        <dbReference type="Proteomes" id="UP000250299"/>
    </source>
</evidence>
<dbReference type="SMART" id="SM00822">
    <property type="entry name" value="PKS_KR"/>
    <property type="match status" value="1"/>
</dbReference>
<protein>
    <submittedName>
        <fullName evidence="3">SDR family NAD(P)-dependent oxidoreductase</fullName>
    </submittedName>
</protein>
<dbReference type="OrthoDB" id="8653364at2"/>
<dbReference type="PANTHER" id="PTHR42760">
    <property type="entry name" value="SHORT-CHAIN DEHYDROGENASES/REDUCTASES FAMILY MEMBER"/>
    <property type="match status" value="1"/>
</dbReference>
<dbReference type="CDD" id="cd05233">
    <property type="entry name" value="SDR_c"/>
    <property type="match status" value="1"/>
</dbReference>
<feature type="domain" description="Ketoreductase" evidence="2">
    <location>
        <begin position="17"/>
        <end position="197"/>
    </location>
</feature>
<proteinExistence type="inferred from homology"/>
<dbReference type="PRINTS" id="PR00080">
    <property type="entry name" value="SDRFAMILY"/>
</dbReference>
<dbReference type="NCBIfam" id="NF005559">
    <property type="entry name" value="PRK07231.1"/>
    <property type="match status" value="1"/>
</dbReference>
<dbReference type="GO" id="GO:0030497">
    <property type="term" value="P:fatty acid elongation"/>
    <property type="evidence" value="ECO:0007669"/>
    <property type="project" value="TreeGrafter"/>
</dbReference>
<dbReference type="AlphaFoldDB" id="A0A2Z4RDW9"/>
<dbReference type="PRINTS" id="PR00081">
    <property type="entry name" value="GDHRDH"/>
</dbReference>
<dbReference type="RefSeq" id="WP_110962908.1">
    <property type="nucleotide sequence ID" value="NZ_CP029693.1"/>
</dbReference>
<dbReference type="PANTHER" id="PTHR42760:SF135">
    <property type="entry name" value="BLL7886 PROTEIN"/>
    <property type="match status" value="1"/>
</dbReference>
<gene>
    <name evidence="3" type="ORF">DKY63_04080</name>
</gene>
<dbReference type="Gene3D" id="3.40.50.720">
    <property type="entry name" value="NAD(P)-binding Rossmann-like Domain"/>
    <property type="match status" value="1"/>
</dbReference>
<dbReference type="InterPro" id="IPR020904">
    <property type="entry name" value="Sc_DH/Rdtase_CS"/>
</dbReference>
<dbReference type="Pfam" id="PF13561">
    <property type="entry name" value="adh_short_C2"/>
    <property type="match status" value="1"/>
</dbReference>
<dbReference type="InterPro" id="IPR036291">
    <property type="entry name" value="NAD(P)-bd_dom_sf"/>
</dbReference>
<dbReference type="InterPro" id="IPR002347">
    <property type="entry name" value="SDR_fam"/>
</dbReference>
<dbReference type="GO" id="GO:0016616">
    <property type="term" value="F:oxidoreductase activity, acting on the CH-OH group of donors, NAD or NADP as acceptor"/>
    <property type="evidence" value="ECO:0007669"/>
    <property type="project" value="TreeGrafter"/>
</dbReference>
<reference evidence="3 4" key="1">
    <citation type="submission" date="2018-05" db="EMBL/GenBank/DDBJ databases">
        <title>Whole genome sequence of Pseudomonas putida JBC17.</title>
        <authorList>
            <person name="Lee Y.H."/>
            <person name="David K."/>
        </authorList>
    </citation>
    <scope>NUCLEOTIDE SEQUENCE [LARGE SCALE GENOMIC DNA]</scope>
    <source>
        <strain evidence="3 4">JBC17</strain>
    </source>
</reference>
<sequence length="264" mass="27990">MNETVSLSHSPFSLAGKTVLITGASSGIGEHLARVAVRAGARVVLTARRVERLQQLAETIIYNGGQALPVALDVTDRDSVEAAFDEAEAAYGVVDVVLNNAGIGNGQRVLEISEEDWRHMLSTNLDGVWRVAQCAAQRLARAEQPGSIVNIASMLGLRVGTGYSHYCTAKAGVVQLTKSLALELARYGIRVNAIAPGYFKTEMTDGGFFDSEKGQAYIREAVPLRRLGQLEELDGPFLLLASEAGAYMSGAVLAVDGGQLVGSL</sequence>
<dbReference type="FunFam" id="3.40.50.720:FF:000084">
    <property type="entry name" value="Short-chain dehydrogenase reductase"/>
    <property type="match status" value="1"/>
</dbReference>
<dbReference type="PROSITE" id="PS00061">
    <property type="entry name" value="ADH_SHORT"/>
    <property type="match status" value="1"/>
</dbReference>